<sequence length="377" mass="42143">MTDKEEFFKLLDKYVEGLCSEEEKAYVENWYAHFNEDASRQVLSAETLADVEDRLRSRLSLSRKQSFLNKHRYFAAASVLLVLITLGGILYRYQNNDEKRLVNQAQILPGSNKAVLILADGRSIDLADAPKGNLASQGNTTVSKKSFGEIEFSRSVEDEAKTNNNLQNTISIPRGGQWKLTLNDGSTVWLNSATKLHFPTNFNGNKREVFLEGEGYFEVAKDIHHPFIVHSGNQTLEVLGTSFNINAYSDEGQIQTTLLEGAVKINGSALLKPGQQSLFDGKDTRVANGDIEEAVAWKNGNFIFNNTDLGSIMLQISRWYDVDIKFQKDELKKITFSGFIARSASISTILRRLSLTKEVNFKTEGQTILVLPAGTDK</sequence>
<evidence type="ECO:0000313" key="5">
    <source>
        <dbReference type="Proteomes" id="UP000812270"/>
    </source>
</evidence>
<protein>
    <submittedName>
        <fullName evidence="4">DUF4974 domain-containing protein</fullName>
    </submittedName>
</protein>
<feature type="domain" description="FecR protein" evidence="2">
    <location>
        <begin position="169"/>
        <end position="264"/>
    </location>
</feature>
<evidence type="ECO:0000259" key="2">
    <source>
        <dbReference type="Pfam" id="PF04773"/>
    </source>
</evidence>
<dbReference type="AlphaFoldDB" id="A0A9E2W808"/>
<keyword evidence="1" id="KW-0472">Membrane</keyword>
<reference evidence="4" key="1">
    <citation type="submission" date="2021-06" db="EMBL/GenBank/DDBJ databases">
        <authorList>
            <person name="Huq M.A."/>
        </authorList>
    </citation>
    <scope>NUCLEOTIDE SEQUENCE</scope>
    <source>
        <strain evidence="4">MAH-26</strain>
    </source>
</reference>
<dbReference type="InterPro" id="IPR006860">
    <property type="entry name" value="FecR"/>
</dbReference>
<dbReference type="InterPro" id="IPR032508">
    <property type="entry name" value="FecR_C"/>
</dbReference>
<keyword evidence="1" id="KW-1133">Transmembrane helix</keyword>
<feature type="transmembrane region" description="Helical" evidence="1">
    <location>
        <begin position="73"/>
        <end position="93"/>
    </location>
</feature>
<comment type="caution">
    <text evidence="4">The sequence shown here is derived from an EMBL/GenBank/DDBJ whole genome shotgun (WGS) entry which is preliminary data.</text>
</comment>
<dbReference type="Proteomes" id="UP000812270">
    <property type="component" value="Unassembled WGS sequence"/>
</dbReference>
<dbReference type="InterPro" id="IPR012373">
    <property type="entry name" value="Ferrdict_sens_TM"/>
</dbReference>
<keyword evidence="1" id="KW-0812">Transmembrane</keyword>
<evidence type="ECO:0000259" key="3">
    <source>
        <dbReference type="Pfam" id="PF16344"/>
    </source>
</evidence>
<dbReference type="RefSeq" id="WP_217790931.1">
    <property type="nucleotide sequence ID" value="NZ_JAHSPG010000004.1"/>
</dbReference>
<dbReference type="GO" id="GO:0016989">
    <property type="term" value="F:sigma factor antagonist activity"/>
    <property type="evidence" value="ECO:0007669"/>
    <property type="project" value="TreeGrafter"/>
</dbReference>
<proteinExistence type="predicted"/>
<dbReference type="PIRSF" id="PIRSF018266">
    <property type="entry name" value="FecR"/>
    <property type="match status" value="1"/>
</dbReference>
<dbReference type="Pfam" id="PF04773">
    <property type="entry name" value="FecR"/>
    <property type="match status" value="1"/>
</dbReference>
<dbReference type="EMBL" id="JAHSPG010000004">
    <property type="protein sequence ID" value="MBV4357287.1"/>
    <property type="molecule type" value="Genomic_DNA"/>
</dbReference>
<evidence type="ECO:0000313" key="4">
    <source>
        <dbReference type="EMBL" id="MBV4357287.1"/>
    </source>
</evidence>
<gene>
    <name evidence="4" type="ORF">KTO63_09030</name>
</gene>
<accession>A0A9E2W808</accession>
<dbReference type="PANTHER" id="PTHR30273:SF2">
    <property type="entry name" value="PROTEIN FECR"/>
    <property type="match status" value="1"/>
</dbReference>
<dbReference type="Pfam" id="PF16344">
    <property type="entry name" value="FecR_C"/>
    <property type="match status" value="1"/>
</dbReference>
<keyword evidence="5" id="KW-1185">Reference proteome</keyword>
<dbReference type="PANTHER" id="PTHR30273">
    <property type="entry name" value="PERIPLASMIC SIGNAL SENSOR AND SIGMA FACTOR ACTIVATOR FECR-RELATED"/>
    <property type="match status" value="1"/>
</dbReference>
<organism evidence="4 5">
    <name type="scientific">Pinibacter aurantiacus</name>
    <dbReference type="NCBI Taxonomy" id="2851599"/>
    <lineage>
        <taxon>Bacteria</taxon>
        <taxon>Pseudomonadati</taxon>
        <taxon>Bacteroidota</taxon>
        <taxon>Chitinophagia</taxon>
        <taxon>Chitinophagales</taxon>
        <taxon>Chitinophagaceae</taxon>
        <taxon>Pinibacter</taxon>
    </lineage>
</organism>
<evidence type="ECO:0000256" key="1">
    <source>
        <dbReference type="SAM" id="Phobius"/>
    </source>
</evidence>
<name>A0A9E2W808_9BACT</name>
<feature type="domain" description="Protein FecR C-terminal" evidence="3">
    <location>
        <begin position="302"/>
        <end position="370"/>
    </location>
</feature>